<dbReference type="EMBL" id="CP000750">
    <property type="protein sequence ID" value="ABS03825.1"/>
    <property type="molecule type" value="Genomic_DNA"/>
</dbReference>
<organism evidence="1 2">
    <name type="scientific">Kineococcus radiotolerans (strain ATCC BAA-149 / DSM 14245 / SRS30216)</name>
    <dbReference type="NCBI Taxonomy" id="266940"/>
    <lineage>
        <taxon>Bacteria</taxon>
        <taxon>Bacillati</taxon>
        <taxon>Actinomycetota</taxon>
        <taxon>Actinomycetes</taxon>
        <taxon>Kineosporiales</taxon>
        <taxon>Kineosporiaceae</taxon>
        <taxon>Kineococcus</taxon>
    </lineage>
</organism>
<evidence type="ECO:0000313" key="1">
    <source>
        <dbReference type="EMBL" id="ABS03825.1"/>
    </source>
</evidence>
<accession>A6WAI6</accession>
<dbReference type="eggNOG" id="ENOG502Z8F7">
    <property type="taxonomic scope" value="Bacteria"/>
</dbReference>
<dbReference type="AlphaFoldDB" id="A6WAI6"/>
<dbReference type="Proteomes" id="UP000001116">
    <property type="component" value="Chromosome"/>
</dbReference>
<keyword evidence="2" id="KW-1185">Reference proteome</keyword>
<dbReference type="KEGG" id="kra:Krad_2345"/>
<gene>
    <name evidence="1" type="ordered locus">Krad_2345</name>
</gene>
<dbReference type="HOGENOM" id="CLU_107096_0_0_11"/>
<name>A6WAI6_KINRD</name>
<proteinExistence type="predicted"/>
<evidence type="ECO:0000313" key="2">
    <source>
        <dbReference type="Proteomes" id="UP000001116"/>
    </source>
</evidence>
<dbReference type="RefSeq" id="WP_012087957.1">
    <property type="nucleotide sequence ID" value="NC_009664.2"/>
</dbReference>
<reference evidence="2" key="1">
    <citation type="journal article" date="2008" name="PLoS ONE">
        <title>Survival in nuclear waste, extreme resistance, and potential applications gleaned from the genome sequence of Kineococcus radiotolerans SRS30216.</title>
        <authorList>
            <person name="Bagwell C.E."/>
            <person name="Bhat S."/>
            <person name="Hawkins G.M."/>
            <person name="Smith B.W."/>
            <person name="Biswas T."/>
            <person name="Hoover T.R."/>
            <person name="Saunders E."/>
            <person name="Han C.S."/>
            <person name="Tsodikov O.V."/>
            <person name="Shimkets L.J."/>
        </authorList>
    </citation>
    <scope>NUCLEOTIDE SEQUENCE [LARGE SCALE GENOMIC DNA]</scope>
    <source>
        <strain evidence="2">ATCC BAA-149 / DSM 14245 / SRS30216</strain>
    </source>
</reference>
<protein>
    <submittedName>
        <fullName evidence="1">Uncharacterized protein</fullName>
    </submittedName>
</protein>
<dbReference type="OrthoDB" id="7060651at2"/>
<sequence length="169" mass="19702">MTTEHEHGLAKAVWTEADFADMGWHDATMWSFTIQKTEEPYAEDVDWLMDRLVIDLDYITRWVEPPRRRLRDPRRGLYDFWVAPATLIFHRVMDLNIGMNTAGGTGWLDISDITRTTEGWHIAGSDFDVRFRAEGFRQTFRRLPIFSQSQHLLLAQRGGYSTSEDAVHI</sequence>